<accession>A0A6C0BDJ2</accession>
<dbReference type="PANTHER" id="PTHR37844:SF2">
    <property type="entry name" value="SER_THR PROTEIN PHOSPHATASE SUPERFAMILY (AFU_ORTHOLOGUE AFUA_1G14840)"/>
    <property type="match status" value="1"/>
</dbReference>
<dbReference type="AlphaFoldDB" id="A0A6C0BDJ2"/>
<protein>
    <recommendedName>
        <fullName evidence="1">Calcineurin-like phosphoesterase domain-containing protein</fullName>
    </recommendedName>
</protein>
<evidence type="ECO:0000313" key="2">
    <source>
        <dbReference type="EMBL" id="QHS89874.1"/>
    </source>
</evidence>
<reference evidence="2" key="1">
    <citation type="journal article" date="2020" name="Nature">
        <title>Giant virus diversity and host interactions through global metagenomics.</title>
        <authorList>
            <person name="Schulz F."/>
            <person name="Roux S."/>
            <person name="Paez-Espino D."/>
            <person name="Jungbluth S."/>
            <person name="Walsh D.A."/>
            <person name="Denef V.J."/>
            <person name="McMahon K.D."/>
            <person name="Konstantinidis K.T."/>
            <person name="Eloe-Fadrosh E.A."/>
            <person name="Kyrpides N.C."/>
            <person name="Woyke T."/>
        </authorList>
    </citation>
    <scope>NUCLEOTIDE SEQUENCE</scope>
    <source>
        <strain evidence="2">GVMAG-M-3300010160-4</strain>
    </source>
</reference>
<dbReference type="Pfam" id="PF00149">
    <property type="entry name" value="Metallophos"/>
    <property type="match status" value="1"/>
</dbReference>
<sequence>MRFQLFSDIHTEIVKNNFPKIPPKSDHLILGGDIGKVTQKNFKDFIKYCSENWKTVIFVFGNHEFYGGNSMESINQKTRDFFSEFSNVYLLDNSSIVIDDVTIYGFTAWTPPIFDSTTTSRNYLNDYNMIKTRNGRFNVDIHREICEDQVMKFREFIETTESDKIIIVTHFPPIRDLTSNPIYNGEICNNYFAWNDLLKDQEILTDKIKIWCSGHTHWSYDFIRDNIRYISNQVGYKSEGVIFSLEGEYELI</sequence>
<evidence type="ECO:0000259" key="1">
    <source>
        <dbReference type="Pfam" id="PF00149"/>
    </source>
</evidence>
<proteinExistence type="predicted"/>
<dbReference type="GO" id="GO:0016787">
    <property type="term" value="F:hydrolase activity"/>
    <property type="evidence" value="ECO:0007669"/>
    <property type="project" value="InterPro"/>
</dbReference>
<dbReference type="EMBL" id="MN739120">
    <property type="protein sequence ID" value="QHS89874.1"/>
    <property type="molecule type" value="Genomic_DNA"/>
</dbReference>
<dbReference type="PANTHER" id="PTHR37844">
    <property type="entry name" value="SER/THR PROTEIN PHOSPHATASE SUPERFAMILY (AFU_ORTHOLOGUE AFUA_1G14840)"/>
    <property type="match status" value="1"/>
</dbReference>
<organism evidence="2">
    <name type="scientific">viral metagenome</name>
    <dbReference type="NCBI Taxonomy" id="1070528"/>
    <lineage>
        <taxon>unclassified sequences</taxon>
        <taxon>metagenomes</taxon>
        <taxon>organismal metagenomes</taxon>
    </lineage>
</organism>
<name>A0A6C0BDJ2_9ZZZZ</name>
<dbReference type="InterPro" id="IPR004843">
    <property type="entry name" value="Calcineurin-like_PHP"/>
</dbReference>
<dbReference type="SUPFAM" id="SSF56300">
    <property type="entry name" value="Metallo-dependent phosphatases"/>
    <property type="match status" value="1"/>
</dbReference>
<dbReference type="Gene3D" id="3.60.21.10">
    <property type="match status" value="1"/>
</dbReference>
<dbReference type="InterPro" id="IPR029052">
    <property type="entry name" value="Metallo-depent_PP-like"/>
</dbReference>
<feature type="domain" description="Calcineurin-like phosphoesterase" evidence="1">
    <location>
        <begin position="1"/>
        <end position="218"/>
    </location>
</feature>